<accession>A0A9W4B1E7</accession>
<gene>
    <name evidence="3" type="ORF">MGALJ_18440</name>
</gene>
<evidence type="ECO:0000259" key="2">
    <source>
        <dbReference type="Pfam" id="PF12867"/>
    </source>
</evidence>
<dbReference type="Gene3D" id="1.20.120.450">
    <property type="entry name" value="dinb family like domain"/>
    <property type="match status" value="1"/>
</dbReference>
<reference evidence="3 4" key="1">
    <citation type="journal article" date="2019" name="Emerg. Microbes Infect.">
        <title>Comprehensive subspecies identification of 175 nontuberculous mycobacteria species based on 7547 genomic profiles.</title>
        <authorList>
            <person name="Matsumoto Y."/>
            <person name="Kinjo T."/>
            <person name="Motooka D."/>
            <person name="Nabeya D."/>
            <person name="Jung N."/>
            <person name="Uechi K."/>
            <person name="Horii T."/>
            <person name="Iida T."/>
            <person name="Fujita J."/>
            <person name="Nakamura S."/>
        </authorList>
    </citation>
    <scope>NUCLEOTIDE SEQUENCE [LARGE SCALE GENOMIC DNA]</scope>
    <source>
        <strain evidence="3 4">JCM 6399</strain>
    </source>
</reference>
<dbReference type="KEGG" id="mgau:MGALJ_18440"/>
<dbReference type="InterPro" id="IPR024775">
    <property type="entry name" value="DinB-like"/>
</dbReference>
<organism evidence="3 4">
    <name type="scientific">Mycobacterium gallinarum</name>
    <dbReference type="NCBI Taxonomy" id="39689"/>
    <lineage>
        <taxon>Bacteria</taxon>
        <taxon>Bacillati</taxon>
        <taxon>Actinomycetota</taxon>
        <taxon>Actinomycetes</taxon>
        <taxon>Mycobacteriales</taxon>
        <taxon>Mycobacteriaceae</taxon>
        <taxon>Mycobacterium</taxon>
    </lineage>
</organism>
<keyword evidence="4" id="KW-1185">Reference proteome</keyword>
<dbReference type="EMBL" id="AP022601">
    <property type="protein sequence ID" value="BBY92175.1"/>
    <property type="molecule type" value="Genomic_DNA"/>
</dbReference>
<keyword evidence="1" id="KW-0812">Transmembrane</keyword>
<sequence>MSEPVIDRAALAADLERARADFQLLLSSANNLDWKKPTSGTRWTNEQLLFHMVFGYMVVRRLLILVRAFGRLPDGASRSFARLLDAATRPFHAINYYGSCAAALVFNRRRMGKKMDRVIEKLEGSLARESVDAFRRGMHYPRGWDPYFRDYMTLADVYAYPGRHYDHHRRQLTLSAVDESRQPPPQG</sequence>
<dbReference type="Pfam" id="PF12867">
    <property type="entry name" value="DinB_2"/>
    <property type="match status" value="1"/>
</dbReference>
<feature type="transmembrane region" description="Helical" evidence="1">
    <location>
        <begin position="48"/>
        <end position="70"/>
    </location>
</feature>
<evidence type="ECO:0000256" key="1">
    <source>
        <dbReference type="SAM" id="Phobius"/>
    </source>
</evidence>
<feature type="transmembrane region" description="Helical" evidence="1">
    <location>
        <begin position="90"/>
        <end position="107"/>
    </location>
</feature>
<proteinExistence type="predicted"/>
<dbReference type="RefSeq" id="WP_174262040.1">
    <property type="nucleotide sequence ID" value="NZ_AP022601.1"/>
</dbReference>
<dbReference type="InterPro" id="IPR034660">
    <property type="entry name" value="DinB/YfiT-like"/>
</dbReference>
<feature type="domain" description="DinB-like" evidence="2">
    <location>
        <begin position="15"/>
        <end position="172"/>
    </location>
</feature>
<name>A0A9W4B1E7_9MYCO</name>
<protein>
    <recommendedName>
        <fullName evidence="2">DinB-like domain-containing protein</fullName>
    </recommendedName>
</protein>
<evidence type="ECO:0000313" key="3">
    <source>
        <dbReference type="EMBL" id="BBY92175.1"/>
    </source>
</evidence>
<dbReference type="AlphaFoldDB" id="A0A9W4B1E7"/>
<keyword evidence="1" id="KW-0472">Membrane</keyword>
<dbReference type="SUPFAM" id="SSF109854">
    <property type="entry name" value="DinB/YfiT-like putative metalloenzymes"/>
    <property type="match status" value="1"/>
</dbReference>
<dbReference type="Proteomes" id="UP000465785">
    <property type="component" value="Chromosome"/>
</dbReference>
<evidence type="ECO:0000313" key="4">
    <source>
        <dbReference type="Proteomes" id="UP000465785"/>
    </source>
</evidence>
<keyword evidence="1" id="KW-1133">Transmembrane helix</keyword>